<dbReference type="AlphaFoldDB" id="A0A238JIM6"/>
<sequence>MLGAPLARGVHRILPQPVLYALEIEPLFLRTYAWSGTKSGELSVVN</sequence>
<dbReference type="Proteomes" id="UP000225972">
    <property type="component" value="Unassembled WGS sequence"/>
</dbReference>
<protein>
    <submittedName>
        <fullName evidence="1">Uncharacterized protein</fullName>
    </submittedName>
</protein>
<proteinExistence type="predicted"/>
<reference evidence="2" key="1">
    <citation type="submission" date="2017-05" db="EMBL/GenBank/DDBJ databases">
        <authorList>
            <person name="Rodrigo-Torres L."/>
            <person name="Arahal R. D."/>
            <person name="Lucena T."/>
        </authorList>
    </citation>
    <scope>NUCLEOTIDE SEQUENCE [LARGE SCALE GENOMIC DNA]</scope>
    <source>
        <strain evidence="2">CECT 8649</strain>
    </source>
</reference>
<name>A0A238JIM6_9RHOB</name>
<dbReference type="EMBL" id="FXXP01000003">
    <property type="protein sequence ID" value="SMX30233.1"/>
    <property type="molecule type" value="Genomic_DNA"/>
</dbReference>
<evidence type="ECO:0000313" key="1">
    <source>
        <dbReference type="EMBL" id="SMX30233.1"/>
    </source>
</evidence>
<gene>
    <name evidence="1" type="ORF">TRP8649_04376</name>
</gene>
<organism evidence="1 2">
    <name type="scientific">Pelagimonas phthalicica</name>
    <dbReference type="NCBI Taxonomy" id="1037362"/>
    <lineage>
        <taxon>Bacteria</taxon>
        <taxon>Pseudomonadati</taxon>
        <taxon>Pseudomonadota</taxon>
        <taxon>Alphaproteobacteria</taxon>
        <taxon>Rhodobacterales</taxon>
        <taxon>Roseobacteraceae</taxon>
        <taxon>Pelagimonas</taxon>
    </lineage>
</organism>
<evidence type="ECO:0000313" key="2">
    <source>
        <dbReference type="Proteomes" id="UP000225972"/>
    </source>
</evidence>
<accession>A0A238JIM6</accession>
<keyword evidence="2" id="KW-1185">Reference proteome</keyword>